<dbReference type="SUPFAM" id="SSF56214">
    <property type="entry name" value="4'-phosphopantetheinyl transferase"/>
    <property type="match status" value="1"/>
</dbReference>
<dbReference type="Proteomes" id="UP000076625">
    <property type="component" value="Unassembled WGS sequence"/>
</dbReference>
<evidence type="ECO:0000256" key="3">
    <source>
        <dbReference type="ARBA" id="ARBA00022723"/>
    </source>
</evidence>
<evidence type="ECO:0000256" key="5">
    <source>
        <dbReference type="ARBA" id="ARBA00022842"/>
    </source>
</evidence>
<feature type="binding site" evidence="8">
    <location>
        <position position="58"/>
    </location>
    <ligand>
        <name>Mg(2+)</name>
        <dbReference type="ChEBI" id="CHEBI:18420"/>
    </ligand>
</feature>
<organism evidence="10 11">
    <name type="scientific">Crenobacter luteus</name>
    <dbReference type="NCBI Taxonomy" id="1452487"/>
    <lineage>
        <taxon>Bacteria</taxon>
        <taxon>Pseudomonadati</taxon>
        <taxon>Pseudomonadota</taxon>
        <taxon>Betaproteobacteria</taxon>
        <taxon>Neisseriales</taxon>
        <taxon>Neisseriaceae</taxon>
        <taxon>Crenobacter</taxon>
    </lineage>
</organism>
<keyword evidence="3 8" id="KW-0479">Metal-binding</keyword>
<dbReference type="AlphaFoldDB" id="A0A165EKP9"/>
<dbReference type="RefSeq" id="WP_066614585.1">
    <property type="nucleotide sequence ID" value="NZ_LQQU01000059.1"/>
</dbReference>
<feature type="domain" description="4'-phosphopantetheinyl transferase" evidence="9">
    <location>
        <begin position="4"/>
        <end position="100"/>
    </location>
</feature>
<comment type="similarity">
    <text evidence="8">Belongs to the P-Pant transferase superfamily. AcpS family.</text>
</comment>
<dbReference type="Gene3D" id="3.90.470.20">
    <property type="entry name" value="4'-phosphopantetheinyl transferase domain"/>
    <property type="match status" value="1"/>
</dbReference>
<keyword evidence="8" id="KW-0963">Cytoplasm</keyword>
<keyword evidence="1 8" id="KW-0444">Lipid biosynthesis</keyword>
<name>A0A165EKP9_9NEIS</name>
<gene>
    <name evidence="8" type="primary">acpS</name>
    <name evidence="10" type="ORF">AVW16_03050</name>
</gene>
<keyword evidence="7 8" id="KW-0275">Fatty acid biosynthesis</keyword>
<dbReference type="NCBIfam" id="TIGR00556">
    <property type="entry name" value="pantethn_trn"/>
    <property type="match status" value="1"/>
</dbReference>
<keyword evidence="4 8" id="KW-0276">Fatty acid metabolism</keyword>
<feature type="binding site" evidence="8">
    <location>
        <position position="8"/>
    </location>
    <ligand>
        <name>Mg(2+)</name>
        <dbReference type="ChEBI" id="CHEBI:18420"/>
    </ligand>
</feature>
<dbReference type="GO" id="GO:0008897">
    <property type="term" value="F:holo-[acyl-carrier-protein] synthase activity"/>
    <property type="evidence" value="ECO:0007669"/>
    <property type="project" value="UniProtKB-UniRule"/>
</dbReference>
<dbReference type="GO" id="GO:0006633">
    <property type="term" value="P:fatty acid biosynthetic process"/>
    <property type="evidence" value="ECO:0007669"/>
    <property type="project" value="UniProtKB-UniRule"/>
</dbReference>
<evidence type="ECO:0000256" key="6">
    <source>
        <dbReference type="ARBA" id="ARBA00023098"/>
    </source>
</evidence>
<evidence type="ECO:0000313" key="10">
    <source>
        <dbReference type="EMBL" id="KZE25295.1"/>
    </source>
</evidence>
<evidence type="ECO:0000313" key="11">
    <source>
        <dbReference type="Proteomes" id="UP000076625"/>
    </source>
</evidence>
<reference evidence="11" key="1">
    <citation type="submission" date="2016-01" db="EMBL/GenBank/DDBJ databases">
        <title>Draft genome of Chromobacterium sp. F49.</title>
        <authorList>
            <person name="Hong K.W."/>
        </authorList>
    </citation>
    <scope>NUCLEOTIDE SEQUENCE [LARGE SCALE GENOMIC DNA]</scope>
    <source>
        <strain evidence="11">CN10</strain>
    </source>
</reference>
<sequence>MIVGIGTDLARVERFAALIARHGRDGAARRILSAFEAADYAAAPDAARFLAKRFAAKEALAKALGTGVRAPVVMSAMTVAHDTLGKPLFELSPPLAEFAAARGIARLHLSISDEREHAVAFVVAESADA</sequence>
<evidence type="ECO:0000256" key="4">
    <source>
        <dbReference type="ARBA" id="ARBA00022832"/>
    </source>
</evidence>
<comment type="cofactor">
    <cofactor evidence="8">
        <name>Mg(2+)</name>
        <dbReference type="ChEBI" id="CHEBI:18420"/>
    </cofactor>
</comment>
<keyword evidence="11" id="KW-1185">Reference proteome</keyword>
<comment type="function">
    <text evidence="8">Transfers the 4'-phosphopantetheine moiety from coenzyme A to a Ser of acyl-carrier-protein.</text>
</comment>
<keyword evidence="6 8" id="KW-0443">Lipid metabolism</keyword>
<protein>
    <recommendedName>
        <fullName evidence="8">Holo-[acyl-carrier-protein] synthase</fullName>
        <shortName evidence="8">Holo-ACP synthase</shortName>
        <ecNumber evidence="8">2.7.8.7</ecNumber>
    </recommendedName>
    <alternativeName>
        <fullName evidence="8">4'-phosphopantetheinyl transferase AcpS</fullName>
    </alternativeName>
</protein>
<dbReference type="GO" id="GO:0000287">
    <property type="term" value="F:magnesium ion binding"/>
    <property type="evidence" value="ECO:0007669"/>
    <property type="project" value="UniProtKB-UniRule"/>
</dbReference>
<comment type="caution">
    <text evidence="10">The sequence shown here is derived from an EMBL/GenBank/DDBJ whole genome shotgun (WGS) entry which is preliminary data.</text>
</comment>
<proteinExistence type="inferred from homology"/>
<dbReference type="GO" id="GO:0005737">
    <property type="term" value="C:cytoplasm"/>
    <property type="evidence" value="ECO:0007669"/>
    <property type="project" value="UniProtKB-SubCell"/>
</dbReference>
<evidence type="ECO:0000259" key="9">
    <source>
        <dbReference type="Pfam" id="PF01648"/>
    </source>
</evidence>
<dbReference type="OrthoDB" id="517356at2"/>
<evidence type="ECO:0000256" key="1">
    <source>
        <dbReference type="ARBA" id="ARBA00022516"/>
    </source>
</evidence>
<evidence type="ECO:0000256" key="7">
    <source>
        <dbReference type="ARBA" id="ARBA00023160"/>
    </source>
</evidence>
<keyword evidence="5 8" id="KW-0460">Magnesium</keyword>
<dbReference type="HAMAP" id="MF_00101">
    <property type="entry name" value="AcpS"/>
    <property type="match status" value="1"/>
</dbReference>
<dbReference type="Pfam" id="PF01648">
    <property type="entry name" value="ACPS"/>
    <property type="match status" value="1"/>
</dbReference>
<comment type="catalytic activity">
    <reaction evidence="8">
        <text>apo-[ACP] + CoA = holo-[ACP] + adenosine 3',5'-bisphosphate + H(+)</text>
        <dbReference type="Rhea" id="RHEA:12068"/>
        <dbReference type="Rhea" id="RHEA-COMP:9685"/>
        <dbReference type="Rhea" id="RHEA-COMP:9690"/>
        <dbReference type="ChEBI" id="CHEBI:15378"/>
        <dbReference type="ChEBI" id="CHEBI:29999"/>
        <dbReference type="ChEBI" id="CHEBI:57287"/>
        <dbReference type="ChEBI" id="CHEBI:58343"/>
        <dbReference type="ChEBI" id="CHEBI:64479"/>
        <dbReference type="EC" id="2.7.8.7"/>
    </reaction>
</comment>
<accession>A0A165EKP9</accession>
<dbReference type="STRING" id="1452487.AVW16_03050"/>
<keyword evidence="2 8" id="KW-0808">Transferase</keyword>
<evidence type="ECO:0000256" key="8">
    <source>
        <dbReference type="HAMAP-Rule" id="MF_00101"/>
    </source>
</evidence>
<dbReference type="InterPro" id="IPR002582">
    <property type="entry name" value="ACPS"/>
</dbReference>
<dbReference type="InterPro" id="IPR037143">
    <property type="entry name" value="4-PPantetheinyl_Trfase_dom_sf"/>
</dbReference>
<dbReference type="EMBL" id="LQQU01000059">
    <property type="protein sequence ID" value="KZE25295.1"/>
    <property type="molecule type" value="Genomic_DNA"/>
</dbReference>
<evidence type="ECO:0000256" key="2">
    <source>
        <dbReference type="ARBA" id="ARBA00022679"/>
    </source>
</evidence>
<dbReference type="EC" id="2.7.8.7" evidence="8"/>
<dbReference type="InterPro" id="IPR008278">
    <property type="entry name" value="4-PPantetheinyl_Trfase_dom"/>
</dbReference>
<comment type="subcellular location">
    <subcellularLocation>
        <location evidence="8">Cytoplasm</location>
    </subcellularLocation>
</comment>
<dbReference type="NCBIfam" id="TIGR00516">
    <property type="entry name" value="acpS"/>
    <property type="match status" value="1"/>
</dbReference>
<dbReference type="InterPro" id="IPR004568">
    <property type="entry name" value="Ppantetheine-prot_Trfase_dom"/>
</dbReference>